<dbReference type="PANTHER" id="PTHR42899">
    <property type="entry name" value="SPERMATOGENESIS-ASSOCIATED PROTEIN 20"/>
    <property type="match status" value="1"/>
</dbReference>
<dbReference type="PIRSF" id="PIRSF006402">
    <property type="entry name" value="UCP006402_thioredoxin"/>
    <property type="match status" value="1"/>
</dbReference>
<feature type="domain" description="Spermatogenesis-associated protein 20-like TRX" evidence="2">
    <location>
        <begin position="13"/>
        <end position="174"/>
    </location>
</feature>
<gene>
    <name evidence="3" type="ORF">EDC29_10697</name>
</gene>
<dbReference type="PANTHER" id="PTHR42899:SF1">
    <property type="entry name" value="SPERMATOGENESIS-ASSOCIATED PROTEIN 20"/>
    <property type="match status" value="1"/>
</dbReference>
<evidence type="ECO:0000313" key="4">
    <source>
        <dbReference type="Proteomes" id="UP000295247"/>
    </source>
</evidence>
<dbReference type="AlphaFoldDB" id="A0A4R4A9W5"/>
<dbReference type="Gene3D" id="3.40.30.10">
    <property type="entry name" value="Glutaredoxin"/>
    <property type="match status" value="1"/>
</dbReference>
<feature type="region of interest" description="Disordered" evidence="1">
    <location>
        <begin position="1"/>
        <end position="20"/>
    </location>
</feature>
<dbReference type="SUPFAM" id="SSF48208">
    <property type="entry name" value="Six-hairpin glycosidases"/>
    <property type="match status" value="1"/>
</dbReference>
<dbReference type="InterPro" id="IPR024705">
    <property type="entry name" value="Ssp411"/>
</dbReference>
<dbReference type="CDD" id="cd02955">
    <property type="entry name" value="SSP411"/>
    <property type="match status" value="1"/>
</dbReference>
<proteinExistence type="predicted"/>
<dbReference type="Pfam" id="PF03190">
    <property type="entry name" value="Thioredox_DsbH"/>
    <property type="match status" value="1"/>
</dbReference>
<dbReference type="SUPFAM" id="SSF52833">
    <property type="entry name" value="Thioredoxin-like"/>
    <property type="match status" value="1"/>
</dbReference>
<organism evidence="3 4">
    <name type="scientific">Marichromatium gracile</name>
    <name type="common">Chromatium gracile</name>
    <dbReference type="NCBI Taxonomy" id="1048"/>
    <lineage>
        <taxon>Bacteria</taxon>
        <taxon>Pseudomonadati</taxon>
        <taxon>Pseudomonadota</taxon>
        <taxon>Gammaproteobacteria</taxon>
        <taxon>Chromatiales</taxon>
        <taxon>Chromatiaceae</taxon>
        <taxon>Marichromatium</taxon>
    </lineage>
</organism>
<comment type="caution">
    <text evidence="3">The sequence shown here is derived from an EMBL/GenBank/DDBJ whole genome shotgun (WGS) entry which is preliminary data.</text>
</comment>
<protein>
    <recommendedName>
        <fullName evidence="2">Spermatogenesis-associated protein 20-like TRX domain-containing protein</fullName>
    </recommendedName>
</protein>
<evidence type="ECO:0000313" key="3">
    <source>
        <dbReference type="EMBL" id="TCW35534.1"/>
    </source>
</evidence>
<dbReference type="InterPro" id="IPR008928">
    <property type="entry name" value="6-hairpin_glycosidase_sf"/>
</dbReference>
<sequence>MPSVTPPAAGGRNRLDGATSPYLQQHADNPVDWWPWCDEALAQAREQDQPILLSIGYSACHWCHVMAHESFADPEVASLMNRAFVNIKVDREERPDLDGLYQRAHQLLNGRGGGWPLTVFLSPHDLRPFFAGTYFPPTSRHGLPAFTQLLVGAERAYREQRDKILQQGENLVEAFAGLEPEPGERPPERNLIGAALNQLAVSFDPRHGGFGAAPKFPHAPELALLLRSAARGDRPGEDAPGPLEMARVSLERMIRSGLNDQLGGGFCRYAVDAQWMIPHFEKMLYDNAALLALCCDLHACTGEQLFRSAAESTADWVLREMQSPEGGYYSSLDADSEGEEGRFYLWEREQVRALLPEAEYRPFAAVYGLDRPPNFEGRWHLHGHLTPAAVAAAQGLTLEQVQSLLGAARATLFAARERRVRPGRDDKVLGAWNALMIGAMARAARVLERDDYLESAEQALGCVRERLWRDGRLLASYRDGRAAFDAYLDDHALLLAAVLDLLQTRWSSADLAFAIELAETLLARFHDPEAGGFWFTAHDHERLIHRTKPLADETLPAGNGVAALALQRLGHLVGEPRYLAAAEGTLRLAATAMRRLPHAHATLLCALDEWLDPPEQLVIRASDELLASWRREAQRGYRADRLVFAIPEDAESLPPVLAAMAPGPRPRVYRCIGTHCEAPREQL</sequence>
<evidence type="ECO:0000256" key="1">
    <source>
        <dbReference type="SAM" id="MobiDB-lite"/>
    </source>
</evidence>
<dbReference type="RefSeq" id="WP_132229763.1">
    <property type="nucleotide sequence ID" value="NZ_NRRH01000043.1"/>
</dbReference>
<dbReference type="Proteomes" id="UP000295247">
    <property type="component" value="Unassembled WGS sequence"/>
</dbReference>
<reference evidence="3 4" key="1">
    <citation type="submission" date="2019-03" db="EMBL/GenBank/DDBJ databases">
        <title>Genomic Encyclopedia of Type Strains, Phase IV (KMG-IV): sequencing the most valuable type-strain genomes for metagenomic binning, comparative biology and taxonomic classification.</title>
        <authorList>
            <person name="Goeker M."/>
        </authorList>
    </citation>
    <scope>NUCLEOTIDE SEQUENCE [LARGE SCALE GENOMIC DNA]</scope>
    <source>
        <strain evidence="3 4">DSM 203</strain>
    </source>
</reference>
<evidence type="ECO:0000259" key="2">
    <source>
        <dbReference type="Pfam" id="PF03190"/>
    </source>
</evidence>
<accession>A0A4R4A9W5</accession>
<dbReference type="InterPro" id="IPR036249">
    <property type="entry name" value="Thioredoxin-like_sf"/>
</dbReference>
<dbReference type="InterPro" id="IPR012341">
    <property type="entry name" value="6hp_glycosidase-like_sf"/>
</dbReference>
<dbReference type="Gene3D" id="1.50.10.10">
    <property type="match status" value="1"/>
</dbReference>
<dbReference type="InterPro" id="IPR004879">
    <property type="entry name" value="Ssp411-like_TRX"/>
</dbReference>
<name>A0A4R4A9W5_MARGR</name>
<dbReference type="GO" id="GO:0005975">
    <property type="term" value="P:carbohydrate metabolic process"/>
    <property type="evidence" value="ECO:0007669"/>
    <property type="project" value="InterPro"/>
</dbReference>
<dbReference type="EMBL" id="SMDC01000006">
    <property type="protein sequence ID" value="TCW35534.1"/>
    <property type="molecule type" value="Genomic_DNA"/>
</dbReference>